<feature type="region of interest" description="Disordered" evidence="1">
    <location>
        <begin position="114"/>
        <end position="138"/>
    </location>
</feature>
<keyword evidence="2" id="KW-1133">Transmembrane helix</keyword>
<comment type="caution">
    <text evidence="3">The sequence shown here is derived from an EMBL/GenBank/DDBJ whole genome shotgun (WGS) entry which is preliminary data.</text>
</comment>
<evidence type="ECO:0000256" key="2">
    <source>
        <dbReference type="SAM" id="Phobius"/>
    </source>
</evidence>
<protein>
    <recommendedName>
        <fullName evidence="5">DUF2335 domain-containing protein</fullName>
    </recommendedName>
</protein>
<sequence length="138" mass="14537">MGDSGRATARGAGPHRLLPLPKEIADFERARTGSSDWIFEQARNELEHRRRRAYTNLVVQLVGYSCGLAAVVVLAVLSWHFVDRGDPSAGAAVMISAAGALVGIFVTGKVVGQRGRPGAASTEPPEQGADGHPPAEEP</sequence>
<reference evidence="3 4" key="1">
    <citation type="submission" date="2024-09" db="EMBL/GenBank/DDBJ databases">
        <authorList>
            <person name="Sun Q."/>
            <person name="Mori K."/>
        </authorList>
    </citation>
    <scope>NUCLEOTIDE SEQUENCE [LARGE SCALE GENOMIC DNA]</scope>
    <source>
        <strain evidence="3 4">JCM 3307</strain>
    </source>
</reference>
<gene>
    <name evidence="3" type="ORF">ACFFTR_28650</name>
</gene>
<keyword evidence="2" id="KW-0472">Membrane</keyword>
<dbReference type="Proteomes" id="UP001589608">
    <property type="component" value="Unassembled WGS sequence"/>
</dbReference>
<feature type="transmembrane region" description="Helical" evidence="2">
    <location>
        <begin position="88"/>
        <end position="106"/>
    </location>
</feature>
<proteinExistence type="predicted"/>
<keyword evidence="2" id="KW-0812">Transmembrane</keyword>
<feature type="transmembrane region" description="Helical" evidence="2">
    <location>
        <begin position="57"/>
        <end position="82"/>
    </location>
</feature>
<evidence type="ECO:0000256" key="1">
    <source>
        <dbReference type="SAM" id="MobiDB-lite"/>
    </source>
</evidence>
<accession>A0ABV5MEJ3</accession>
<dbReference type="EMBL" id="JBHMCA010000051">
    <property type="protein sequence ID" value="MFB9447078.1"/>
    <property type="molecule type" value="Genomic_DNA"/>
</dbReference>
<evidence type="ECO:0008006" key="5">
    <source>
        <dbReference type="Google" id="ProtNLM"/>
    </source>
</evidence>
<evidence type="ECO:0000313" key="4">
    <source>
        <dbReference type="Proteomes" id="UP001589608"/>
    </source>
</evidence>
<dbReference type="RefSeq" id="WP_223104854.1">
    <property type="nucleotide sequence ID" value="NZ_CP061913.1"/>
</dbReference>
<organism evidence="3 4">
    <name type="scientific">Dactylosporangium vinaceum</name>
    <dbReference type="NCBI Taxonomy" id="53362"/>
    <lineage>
        <taxon>Bacteria</taxon>
        <taxon>Bacillati</taxon>
        <taxon>Actinomycetota</taxon>
        <taxon>Actinomycetes</taxon>
        <taxon>Micromonosporales</taxon>
        <taxon>Micromonosporaceae</taxon>
        <taxon>Dactylosporangium</taxon>
    </lineage>
</organism>
<evidence type="ECO:0000313" key="3">
    <source>
        <dbReference type="EMBL" id="MFB9447078.1"/>
    </source>
</evidence>
<keyword evidence="4" id="KW-1185">Reference proteome</keyword>
<name>A0ABV5MEJ3_9ACTN</name>